<name>A0A9Q9IG20_9ACTN</name>
<keyword evidence="1 3" id="KW-0378">Hydrolase</keyword>
<evidence type="ECO:0000256" key="1">
    <source>
        <dbReference type="ARBA" id="ARBA00022801"/>
    </source>
</evidence>
<evidence type="ECO:0000313" key="6">
    <source>
        <dbReference type="EMBL" id="UWZ52714.1"/>
    </source>
</evidence>
<dbReference type="OrthoDB" id="9816550at2"/>
<evidence type="ECO:0000313" key="7">
    <source>
        <dbReference type="Proteomes" id="UP001058003"/>
    </source>
</evidence>
<evidence type="ECO:0000256" key="3">
    <source>
        <dbReference type="PROSITE-ProRule" id="PRU01100"/>
    </source>
</evidence>
<dbReference type="InterPro" id="IPR017853">
    <property type="entry name" value="GH"/>
</dbReference>
<keyword evidence="7" id="KW-1185">Reference proteome</keyword>
<feature type="signal peptide" evidence="4">
    <location>
        <begin position="1"/>
        <end position="26"/>
    </location>
</feature>
<comment type="similarity">
    <text evidence="3">Belongs to the glycosyl hydrolase 26 family.</text>
</comment>
<dbReference type="AlphaFoldDB" id="A0A9Q9IG20"/>
<dbReference type="Proteomes" id="UP001058003">
    <property type="component" value="Chromosome"/>
</dbReference>
<dbReference type="GO" id="GO:0004553">
    <property type="term" value="F:hydrolase activity, hydrolyzing O-glycosyl compounds"/>
    <property type="evidence" value="ECO:0007669"/>
    <property type="project" value="InterPro"/>
</dbReference>
<dbReference type="InterPro" id="IPR022790">
    <property type="entry name" value="GH26_dom"/>
</dbReference>
<reference evidence="6" key="1">
    <citation type="submission" date="2021-04" db="EMBL/GenBank/DDBJ databases">
        <title>Dactylosporangium aurantiacum NRRL B-8018 full assembly.</title>
        <authorList>
            <person name="Hartkoorn R.C."/>
            <person name="Beaudoing E."/>
            <person name="Hot D."/>
        </authorList>
    </citation>
    <scope>NUCLEOTIDE SEQUENCE</scope>
    <source>
        <strain evidence="6">NRRL B-8018</strain>
    </source>
</reference>
<dbReference type="RefSeq" id="WP_156089536.1">
    <property type="nucleotide sequence ID" value="NZ_CP073767.1"/>
</dbReference>
<feature type="domain" description="GH26" evidence="5">
    <location>
        <begin position="27"/>
        <end position="334"/>
    </location>
</feature>
<organism evidence="6 7">
    <name type="scientific">Dactylosporangium aurantiacum</name>
    <dbReference type="NCBI Taxonomy" id="35754"/>
    <lineage>
        <taxon>Bacteria</taxon>
        <taxon>Bacillati</taxon>
        <taxon>Actinomycetota</taxon>
        <taxon>Actinomycetes</taxon>
        <taxon>Micromonosporales</taxon>
        <taxon>Micromonosporaceae</taxon>
        <taxon>Dactylosporangium</taxon>
    </lineage>
</organism>
<gene>
    <name evidence="6" type="ORF">Daura_39790</name>
</gene>
<keyword evidence="4" id="KW-0732">Signal</keyword>
<dbReference type="KEGG" id="daur:Daura_39790"/>
<dbReference type="EMBL" id="CP073767">
    <property type="protein sequence ID" value="UWZ52714.1"/>
    <property type="molecule type" value="Genomic_DNA"/>
</dbReference>
<sequence length="348" mass="37765">MRRLLPFGVLAAGVLAGAGTGQAAFAATATGAQCTVNAKLVPSCGVLWGAAAGGFSDVPRDEALKTFERKTGRTAAIYHTYHKGNELFPTKDEVAMTTDPAKPRTLMLNWKVAYGTTWAKVAAGAQDARIDREAAYLKANFTRPFFLVLHHEPENDVNPKAGSGMTAKDFAAMYRHTIQRLRAAGVTNAVSTIAYMNYEKWNNSPWWADLYPGDDVIDWIGVDSYLNAQPGGFHSGDFTSLMNRTTGNQTSKYPGFYTWATTKHPGKPVMVAEWGVYDSSAKVAGVNKANVFDTVLGDLAALPAIKGLVYFETARDQSGHDIRVDDTPQALTAFQRIAADPRFNVTVK</sequence>
<accession>A0A9Q9IG20</accession>
<evidence type="ECO:0000259" key="5">
    <source>
        <dbReference type="PROSITE" id="PS51764"/>
    </source>
</evidence>
<feature type="active site" description="Nucleophile" evidence="3">
    <location>
        <position position="273"/>
    </location>
</feature>
<feature type="active site" description="Proton donor" evidence="3">
    <location>
        <position position="152"/>
    </location>
</feature>
<dbReference type="Gene3D" id="3.20.20.80">
    <property type="entry name" value="Glycosidases"/>
    <property type="match status" value="1"/>
</dbReference>
<proteinExistence type="inferred from homology"/>
<keyword evidence="2 3" id="KW-0326">Glycosidase</keyword>
<dbReference type="PROSITE" id="PS51764">
    <property type="entry name" value="GH26"/>
    <property type="match status" value="1"/>
</dbReference>
<evidence type="ECO:0000256" key="2">
    <source>
        <dbReference type="ARBA" id="ARBA00023295"/>
    </source>
</evidence>
<feature type="chain" id="PRO_5040457192" evidence="4">
    <location>
        <begin position="27"/>
        <end position="348"/>
    </location>
</feature>
<evidence type="ECO:0000256" key="4">
    <source>
        <dbReference type="SAM" id="SignalP"/>
    </source>
</evidence>
<dbReference type="SUPFAM" id="SSF51445">
    <property type="entry name" value="(Trans)glycosidases"/>
    <property type="match status" value="1"/>
</dbReference>
<protein>
    <submittedName>
        <fullName evidence="6">Endoglucanase</fullName>
    </submittedName>
</protein>